<accession>A0A7J9I260</accession>
<dbReference type="AlphaFoldDB" id="A0A7J9I260"/>
<evidence type="ECO:0008006" key="3">
    <source>
        <dbReference type="Google" id="ProtNLM"/>
    </source>
</evidence>
<dbReference type="PANTHER" id="PTHR31286">
    <property type="entry name" value="GLYCINE-RICH CELL WALL STRUCTURAL PROTEIN 1.8-LIKE"/>
    <property type="match status" value="1"/>
</dbReference>
<organism evidence="1 2">
    <name type="scientific">Gossypium harknessii</name>
    <dbReference type="NCBI Taxonomy" id="34285"/>
    <lineage>
        <taxon>Eukaryota</taxon>
        <taxon>Viridiplantae</taxon>
        <taxon>Streptophyta</taxon>
        <taxon>Embryophyta</taxon>
        <taxon>Tracheophyta</taxon>
        <taxon>Spermatophyta</taxon>
        <taxon>Magnoliopsida</taxon>
        <taxon>eudicotyledons</taxon>
        <taxon>Gunneridae</taxon>
        <taxon>Pentapetalae</taxon>
        <taxon>rosids</taxon>
        <taxon>malvids</taxon>
        <taxon>Malvales</taxon>
        <taxon>Malvaceae</taxon>
        <taxon>Malvoideae</taxon>
        <taxon>Gossypium</taxon>
    </lineage>
</organism>
<gene>
    <name evidence="1" type="ORF">Gohar_000671</name>
</gene>
<dbReference type="Proteomes" id="UP000593560">
    <property type="component" value="Unassembled WGS sequence"/>
</dbReference>
<reference evidence="1 2" key="1">
    <citation type="journal article" date="2019" name="Genome Biol. Evol.">
        <title>Insights into the evolution of the New World diploid cottons (Gossypium, subgenus Houzingenia) based on genome sequencing.</title>
        <authorList>
            <person name="Grover C.E."/>
            <person name="Arick M.A. 2nd"/>
            <person name="Thrash A."/>
            <person name="Conover J.L."/>
            <person name="Sanders W.S."/>
            <person name="Peterson D.G."/>
            <person name="Frelichowski J.E."/>
            <person name="Scheffler J.A."/>
            <person name="Scheffler B.E."/>
            <person name="Wendel J.F."/>
        </authorList>
    </citation>
    <scope>NUCLEOTIDE SEQUENCE [LARGE SCALE GENOMIC DNA]</scope>
    <source>
        <strain evidence="1">0</strain>
        <tissue evidence="1">Leaf</tissue>
    </source>
</reference>
<dbReference type="PANTHER" id="PTHR31286:SF165">
    <property type="entry name" value="DUF4283 DOMAIN-CONTAINING PROTEIN"/>
    <property type="match status" value="1"/>
</dbReference>
<protein>
    <recommendedName>
        <fullName evidence="3">DUF4283 domain-containing protein</fullName>
    </recommendedName>
</protein>
<evidence type="ECO:0000313" key="1">
    <source>
        <dbReference type="EMBL" id="MBA0815958.1"/>
    </source>
</evidence>
<dbReference type="OrthoDB" id="1002078at2759"/>
<sequence>IRGSYSSSEQTLEFFSPKVHGGSVIIKPPAEVFDEGIQKWQRSLGLSYTASTLSTPLYMDNITALQQRLAYAKVCVEISIDFELPRFINVELCDGSFVYIGVEVPWILMHCLQCWSFIYSGKLCPKKKGEKVWRVKQDGVGTAQASVPENSAVIRNESVTSVFH</sequence>
<proteinExistence type="predicted"/>
<evidence type="ECO:0000313" key="2">
    <source>
        <dbReference type="Proteomes" id="UP000593560"/>
    </source>
</evidence>
<name>A0A7J9I260_9ROSI</name>
<dbReference type="InterPro" id="IPR040256">
    <property type="entry name" value="At4g02000-like"/>
</dbReference>
<feature type="non-terminal residue" evidence="1">
    <location>
        <position position="1"/>
    </location>
</feature>
<comment type="caution">
    <text evidence="1">The sequence shown here is derived from an EMBL/GenBank/DDBJ whole genome shotgun (WGS) entry which is preliminary data.</text>
</comment>
<dbReference type="EMBL" id="JABFAD010000013">
    <property type="protein sequence ID" value="MBA0815958.1"/>
    <property type="molecule type" value="Genomic_DNA"/>
</dbReference>
<keyword evidence="2" id="KW-1185">Reference proteome</keyword>